<evidence type="ECO:0000256" key="1">
    <source>
        <dbReference type="SAM" id="Phobius"/>
    </source>
</evidence>
<dbReference type="EMBL" id="SIHJ01000002">
    <property type="protein sequence ID" value="TWT34037.1"/>
    <property type="molecule type" value="Genomic_DNA"/>
</dbReference>
<accession>A0A5C5V879</accession>
<evidence type="ECO:0000313" key="2">
    <source>
        <dbReference type="EMBL" id="TWT34037.1"/>
    </source>
</evidence>
<protein>
    <submittedName>
        <fullName evidence="2">Uncharacterized protein</fullName>
    </submittedName>
</protein>
<feature type="transmembrane region" description="Helical" evidence="1">
    <location>
        <begin position="6"/>
        <end position="26"/>
    </location>
</feature>
<sequence length="98" mass="10545">MTPRTASFIVRSCFVVLSVMVLGIAVSQWLGLSLRQSLLISLPLAFFTSSVITMWAMALAGARGNKTGQLMIMLGIELLLVPLASAAAIAAYFIERQQ</sequence>
<keyword evidence="1" id="KW-1133">Transmembrane helix</keyword>
<dbReference type="OrthoDB" id="9867718at2"/>
<keyword evidence="1" id="KW-0812">Transmembrane</keyword>
<gene>
    <name evidence="2" type="ORF">KOR34_38730</name>
</gene>
<keyword evidence="1" id="KW-0472">Membrane</keyword>
<proteinExistence type="predicted"/>
<name>A0A5C5V879_9BACT</name>
<comment type="caution">
    <text evidence="2">The sequence shown here is derived from an EMBL/GenBank/DDBJ whole genome shotgun (WGS) entry which is preliminary data.</text>
</comment>
<feature type="transmembrane region" description="Helical" evidence="1">
    <location>
        <begin position="70"/>
        <end position="94"/>
    </location>
</feature>
<organism evidence="2 3">
    <name type="scientific">Posidoniimonas corsicana</name>
    <dbReference type="NCBI Taxonomy" id="1938618"/>
    <lineage>
        <taxon>Bacteria</taxon>
        <taxon>Pseudomonadati</taxon>
        <taxon>Planctomycetota</taxon>
        <taxon>Planctomycetia</taxon>
        <taxon>Pirellulales</taxon>
        <taxon>Lacipirellulaceae</taxon>
        <taxon>Posidoniimonas</taxon>
    </lineage>
</organism>
<evidence type="ECO:0000313" key="3">
    <source>
        <dbReference type="Proteomes" id="UP000316714"/>
    </source>
</evidence>
<reference evidence="2 3" key="1">
    <citation type="submission" date="2019-02" db="EMBL/GenBank/DDBJ databases">
        <title>Deep-cultivation of Planctomycetes and their phenomic and genomic characterization uncovers novel biology.</title>
        <authorList>
            <person name="Wiegand S."/>
            <person name="Jogler M."/>
            <person name="Boedeker C."/>
            <person name="Pinto D."/>
            <person name="Vollmers J."/>
            <person name="Rivas-Marin E."/>
            <person name="Kohn T."/>
            <person name="Peeters S.H."/>
            <person name="Heuer A."/>
            <person name="Rast P."/>
            <person name="Oberbeckmann S."/>
            <person name="Bunk B."/>
            <person name="Jeske O."/>
            <person name="Meyerdierks A."/>
            <person name="Storesund J.E."/>
            <person name="Kallscheuer N."/>
            <person name="Luecker S."/>
            <person name="Lage O.M."/>
            <person name="Pohl T."/>
            <person name="Merkel B.J."/>
            <person name="Hornburger P."/>
            <person name="Mueller R.-W."/>
            <person name="Bruemmer F."/>
            <person name="Labrenz M."/>
            <person name="Spormann A.M."/>
            <person name="Op Den Camp H."/>
            <person name="Overmann J."/>
            <person name="Amann R."/>
            <person name="Jetten M.S.M."/>
            <person name="Mascher T."/>
            <person name="Medema M.H."/>
            <person name="Devos D.P."/>
            <person name="Kaster A.-K."/>
            <person name="Ovreas L."/>
            <person name="Rohde M."/>
            <person name="Galperin M.Y."/>
            <person name="Jogler C."/>
        </authorList>
    </citation>
    <scope>NUCLEOTIDE SEQUENCE [LARGE SCALE GENOMIC DNA]</scope>
    <source>
        <strain evidence="2 3">KOR34</strain>
    </source>
</reference>
<dbReference type="RefSeq" id="WP_146567146.1">
    <property type="nucleotide sequence ID" value="NZ_SIHJ01000002.1"/>
</dbReference>
<dbReference type="AlphaFoldDB" id="A0A5C5V879"/>
<keyword evidence="3" id="KW-1185">Reference proteome</keyword>
<feature type="transmembrane region" description="Helical" evidence="1">
    <location>
        <begin position="38"/>
        <end position="58"/>
    </location>
</feature>
<dbReference type="Proteomes" id="UP000316714">
    <property type="component" value="Unassembled WGS sequence"/>
</dbReference>